<gene>
    <name evidence="2" type="ORF">CISIN_1g040513mg</name>
</gene>
<accession>A0A067F5U0</accession>
<evidence type="ECO:0000313" key="3">
    <source>
        <dbReference type="Proteomes" id="UP000027120"/>
    </source>
</evidence>
<organism evidence="2 3">
    <name type="scientific">Citrus sinensis</name>
    <name type="common">Sweet orange</name>
    <name type="synonym">Citrus aurantium var. sinensis</name>
    <dbReference type="NCBI Taxonomy" id="2711"/>
    <lineage>
        <taxon>Eukaryota</taxon>
        <taxon>Viridiplantae</taxon>
        <taxon>Streptophyta</taxon>
        <taxon>Embryophyta</taxon>
        <taxon>Tracheophyta</taxon>
        <taxon>Spermatophyta</taxon>
        <taxon>Magnoliopsida</taxon>
        <taxon>eudicotyledons</taxon>
        <taxon>Gunneridae</taxon>
        <taxon>Pentapetalae</taxon>
        <taxon>rosids</taxon>
        <taxon>malvids</taxon>
        <taxon>Sapindales</taxon>
        <taxon>Rutaceae</taxon>
        <taxon>Aurantioideae</taxon>
        <taxon>Citrus</taxon>
    </lineage>
</organism>
<feature type="region of interest" description="Disordered" evidence="1">
    <location>
        <begin position="30"/>
        <end position="66"/>
    </location>
</feature>
<evidence type="ECO:0000256" key="1">
    <source>
        <dbReference type="SAM" id="MobiDB-lite"/>
    </source>
</evidence>
<proteinExistence type="predicted"/>
<sequence>MAAAAAPHFPLPHQPLEEMMTNLEVVHTSSQIPNSIKDGSPLDATSSISAAGDAIGSARESDLDHDSVATDQNLSYQTGAHYGYYYSGLL</sequence>
<keyword evidence="3" id="KW-1185">Reference proteome</keyword>
<dbReference type="AlphaFoldDB" id="A0A067F5U0"/>
<evidence type="ECO:0000313" key="2">
    <source>
        <dbReference type="EMBL" id="KDO61510.1"/>
    </source>
</evidence>
<name>A0A067F5U0_CITSI</name>
<dbReference type="Proteomes" id="UP000027120">
    <property type="component" value="Unassembled WGS sequence"/>
</dbReference>
<reference evidence="2 3" key="1">
    <citation type="submission" date="2014-04" db="EMBL/GenBank/DDBJ databases">
        <authorList>
            <consortium name="International Citrus Genome Consortium"/>
            <person name="Gmitter F."/>
            <person name="Chen C."/>
            <person name="Farmerie W."/>
            <person name="Harkins T."/>
            <person name="Desany B."/>
            <person name="Mohiuddin M."/>
            <person name="Kodira C."/>
            <person name="Borodovsky M."/>
            <person name="Lomsadze A."/>
            <person name="Burns P."/>
            <person name="Jenkins J."/>
            <person name="Prochnik S."/>
            <person name="Shu S."/>
            <person name="Chapman J."/>
            <person name="Pitluck S."/>
            <person name="Schmutz J."/>
            <person name="Rokhsar D."/>
        </authorList>
    </citation>
    <scope>NUCLEOTIDE SEQUENCE</scope>
</reference>
<dbReference type="EMBL" id="KK784924">
    <property type="protein sequence ID" value="KDO61510.1"/>
    <property type="molecule type" value="Genomic_DNA"/>
</dbReference>
<feature type="compositionally biased region" description="Low complexity" evidence="1">
    <location>
        <begin position="43"/>
        <end position="58"/>
    </location>
</feature>
<protein>
    <submittedName>
        <fullName evidence="2">Uncharacterized protein</fullName>
    </submittedName>
</protein>